<evidence type="ECO:0000313" key="2">
    <source>
        <dbReference type="EMBL" id="PCG08691.1"/>
    </source>
</evidence>
<dbReference type="RefSeq" id="WP_096612432.1">
    <property type="nucleotide sequence ID" value="NZ_NWVD01000004.1"/>
</dbReference>
<protein>
    <submittedName>
        <fullName evidence="2">Uncharacterized protein</fullName>
    </submittedName>
</protein>
<gene>
    <name evidence="2" type="ORF">COA17_11075</name>
</gene>
<evidence type="ECO:0000256" key="1">
    <source>
        <dbReference type="SAM" id="MobiDB-lite"/>
    </source>
</evidence>
<evidence type="ECO:0000313" key="3">
    <source>
        <dbReference type="Proteomes" id="UP000218784"/>
    </source>
</evidence>
<feature type="region of interest" description="Disordered" evidence="1">
    <location>
        <begin position="48"/>
        <end position="76"/>
    </location>
</feature>
<name>A0A2A4HXD1_9SPHN</name>
<dbReference type="AlphaFoldDB" id="A0A2A4HXD1"/>
<organism evidence="2 3">
    <name type="scientific">Sphingomonas ginsenosidimutans</name>
    <dbReference type="NCBI Taxonomy" id="862134"/>
    <lineage>
        <taxon>Bacteria</taxon>
        <taxon>Pseudomonadati</taxon>
        <taxon>Pseudomonadota</taxon>
        <taxon>Alphaproteobacteria</taxon>
        <taxon>Sphingomonadales</taxon>
        <taxon>Sphingomonadaceae</taxon>
        <taxon>Sphingomonas</taxon>
    </lineage>
</organism>
<sequence length="76" mass="8003">MKYIHLLSPAYLNGGGYVDAGVDVPVGDDKLEITEERADGIVSGLRGKISEVADDDTDGADEGETPATPRTRGRAK</sequence>
<feature type="compositionally biased region" description="Acidic residues" evidence="1">
    <location>
        <begin position="52"/>
        <end position="64"/>
    </location>
</feature>
<dbReference type="EMBL" id="NWVD01000004">
    <property type="protein sequence ID" value="PCG08691.1"/>
    <property type="molecule type" value="Genomic_DNA"/>
</dbReference>
<comment type="caution">
    <text evidence="2">The sequence shown here is derived from an EMBL/GenBank/DDBJ whole genome shotgun (WGS) entry which is preliminary data.</text>
</comment>
<accession>A0A2A4HXD1</accession>
<reference evidence="2 3" key="1">
    <citation type="submission" date="2017-09" db="EMBL/GenBank/DDBJ databases">
        <title>Sphingomonas ginsenosidimutans KACC 14949, whole genome shotgun sequence.</title>
        <authorList>
            <person name="Feng G."/>
            <person name="Zhu H."/>
        </authorList>
    </citation>
    <scope>NUCLEOTIDE SEQUENCE [LARGE SCALE GENOMIC DNA]</scope>
    <source>
        <strain evidence="2 3">KACC 14949</strain>
    </source>
</reference>
<dbReference type="Proteomes" id="UP000218784">
    <property type="component" value="Unassembled WGS sequence"/>
</dbReference>
<keyword evidence="3" id="KW-1185">Reference proteome</keyword>
<proteinExistence type="predicted"/>